<proteinExistence type="inferred from homology"/>
<dbReference type="Proteomes" id="UP000219494">
    <property type="component" value="Unassembled WGS sequence"/>
</dbReference>
<dbReference type="AlphaFoldDB" id="A0A285R2C7"/>
<dbReference type="PANTHER" id="PTHR35024:SF4">
    <property type="entry name" value="POLYMER-FORMING CYTOSKELETAL PROTEIN"/>
    <property type="match status" value="1"/>
</dbReference>
<keyword evidence="3" id="KW-1185">Reference proteome</keyword>
<dbReference type="RefSeq" id="WP_097063539.1">
    <property type="nucleotide sequence ID" value="NZ_OBMI01000002.1"/>
</dbReference>
<sequence>MADRAADAAASEGIATISAGVVVTGEVTSAVDLQIDGQVTGDVHCDTLYLGESGVVKGNIRAERIRVSGTVDGNITAGDLAVEAAGRVRGDIGYVRLKVTAGAVVEGTLKHRGSDAGSAVTETAPLKLVEKPEAAPQPRRVFVD</sequence>
<reference evidence="2 3" key="1">
    <citation type="submission" date="2017-07" db="EMBL/GenBank/DDBJ databases">
        <authorList>
            <person name="Sun Z.S."/>
            <person name="Albrecht U."/>
            <person name="Echele G."/>
            <person name="Lee C.C."/>
        </authorList>
    </citation>
    <scope>NUCLEOTIDE SEQUENCE [LARGE SCALE GENOMIC DNA]</scope>
    <source>
        <strain evidence="2 3">CGMCC 1.12672</strain>
    </source>
</reference>
<evidence type="ECO:0000313" key="2">
    <source>
        <dbReference type="EMBL" id="SOB86517.1"/>
    </source>
</evidence>
<dbReference type="InterPro" id="IPR007607">
    <property type="entry name" value="BacA/B"/>
</dbReference>
<dbReference type="PANTHER" id="PTHR35024">
    <property type="entry name" value="HYPOTHETICAL CYTOSOLIC PROTEIN"/>
    <property type="match status" value="1"/>
</dbReference>
<name>A0A285R2C7_9SPHN</name>
<dbReference type="OrthoDB" id="5738271at2"/>
<evidence type="ECO:0000313" key="3">
    <source>
        <dbReference type="Proteomes" id="UP000219494"/>
    </source>
</evidence>
<evidence type="ECO:0000256" key="1">
    <source>
        <dbReference type="ARBA" id="ARBA00044755"/>
    </source>
</evidence>
<comment type="similarity">
    <text evidence="1">Belongs to the bactofilin family.</text>
</comment>
<dbReference type="Pfam" id="PF04519">
    <property type="entry name" value="Bactofilin"/>
    <property type="match status" value="1"/>
</dbReference>
<protein>
    <submittedName>
        <fullName evidence="2">Protein CcmA, bactofilin family</fullName>
    </submittedName>
</protein>
<gene>
    <name evidence="2" type="ORF">SAMN06297144_1623</name>
</gene>
<organism evidence="2 3">
    <name type="scientific">Sphingomonas guangdongensis</name>
    <dbReference type="NCBI Taxonomy" id="1141890"/>
    <lineage>
        <taxon>Bacteria</taxon>
        <taxon>Pseudomonadati</taxon>
        <taxon>Pseudomonadota</taxon>
        <taxon>Alphaproteobacteria</taxon>
        <taxon>Sphingomonadales</taxon>
        <taxon>Sphingomonadaceae</taxon>
        <taxon>Sphingomonas</taxon>
    </lineage>
</organism>
<dbReference type="EMBL" id="OBMI01000002">
    <property type="protein sequence ID" value="SOB86517.1"/>
    <property type="molecule type" value="Genomic_DNA"/>
</dbReference>
<accession>A0A285R2C7</accession>